<dbReference type="EMBL" id="JAULSR010000002">
    <property type="protein sequence ID" value="KAK0628490.1"/>
    <property type="molecule type" value="Genomic_DNA"/>
</dbReference>
<keyword evidence="2" id="KW-1185">Reference proteome</keyword>
<evidence type="ECO:0000313" key="2">
    <source>
        <dbReference type="Proteomes" id="UP001174934"/>
    </source>
</evidence>
<dbReference type="AlphaFoldDB" id="A0AA40C847"/>
<evidence type="ECO:0000313" key="1">
    <source>
        <dbReference type="EMBL" id="KAK0628490.1"/>
    </source>
</evidence>
<reference evidence="1" key="1">
    <citation type="submission" date="2023-06" db="EMBL/GenBank/DDBJ databases">
        <title>Genome-scale phylogeny and comparative genomics of the fungal order Sordariales.</title>
        <authorList>
            <consortium name="Lawrence Berkeley National Laboratory"/>
            <person name="Hensen N."/>
            <person name="Bonometti L."/>
            <person name="Westerberg I."/>
            <person name="Brannstrom I.O."/>
            <person name="Guillou S."/>
            <person name="Cros-Aarteil S."/>
            <person name="Calhoun S."/>
            <person name="Haridas S."/>
            <person name="Kuo A."/>
            <person name="Mondo S."/>
            <person name="Pangilinan J."/>
            <person name="Riley R."/>
            <person name="LaButti K."/>
            <person name="Andreopoulos B."/>
            <person name="Lipzen A."/>
            <person name="Chen C."/>
            <person name="Yanf M."/>
            <person name="Daum C."/>
            <person name="Ng V."/>
            <person name="Clum A."/>
            <person name="Steindorff A."/>
            <person name="Ohm R."/>
            <person name="Martin F."/>
            <person name="Silar P."/>
            <person name="Natvig D."/>
            <person name="Lalanne C."/>
            <person name="Gautier V."/>
            <person name="Ament-velasquez S.L."/>
            <person name="Kruys A."/>
            <person name="Hutchinson M.I."/>
            <person name="Powell A.J."/>
            <person name="Barry K."/>
            <person name="Miller A.N."/>
            <person name="Grigoriev I.V."/>
            <person name="Debuchy R."/>
            <person name="Gladieux P."/>
            <person name="Thoren M.H."/>
            <person name="Johannesson H."/>
        </authorList>
    </citation>
    <scope>NUCLEOTIDE SEQUENCE</scope>
    <source>
        <strain evidence="1">SMH3391-2</strain>
    </source>
</reference>
<name>A0AA40C847_9PEZI</name>
<sequence>MSAPPSRLADASMIQVLVQALASGTNNSVLYLVNSIYEAKKAKLNLLIANPFRNLVEESPRNTEIAVLTEDIYEVPKQLAAAFCDSLWFLPPEEDLPPVHIASRVTMEEEEDADVFLDDLREWCPGENGHIYFTLMVRYVQGDSGSGVCCGVHPTLIPPPAFRDVEREAFGETLHHAPYSFAGFMSPPA</sequence>
<proteinExistence type="predicted"/>
<gene>
    <name evidence="1" type="ORF">B0T17DRAFT_614397</name>
</gene>
<accession>A0AA40C847</accession>
<protein>
    <submittedName>
        <fullName evidence="1">Uncharacterized protein</fullName>
    </submittedName>
</protein>
<organism evidence="1 2">
    <name type="scientific">Bombardia bombarda</name>
    <dbReference type="NCBI Taxonomy" id="252184"/>
    <lineage>
        <taxon>Eukaryota</taxon>
        <taxon>Fungi</taxon>
        <taxon>Dikarya</taxon>
        <taxon>Ascomycota</taxon>
        <taxon>Pezizomycotina</taxon>
        <taxon>Sordariomycetes</taxon>
        <taxon>Sordariomycetidae</taxon>
        <taxon>Sordariales</taxon>
        <taxon>Lasiosphaeriaceae</taxon>
        <taxon>Bombardia</taxon>
    </lineage>
</organism>
<comment type="caution">
    <text evidence="1">The sequence shown here is derived from an EMBL/GenBank/DDBJ whole genome shotgun (WGS) entry which is preliminary data.</text>
</comment>
<dbReference type="Proteomes" id="UP001174934">
    <property type="component" value="Unassembled WGS sequence"/>
</dbReference>